<dbReference type="InterPro" id="IPR039659">
    <property type="entry name" value="SPT5"/>
</dbReference>
<dbReference type="GO" id="GO:0140463">
    <property type="term" value="F:chromatin-protein adaptor activity"/>
    <property type="evidence" value="ECO:0007669"/>
    <property type="project" value="EnsemblFungi"/>
</dbReference>
<dbReference type="InterPro" id="IPR041976">
    <property type="entry name" value="KOW_Spt5_3"/>
</dbReference>
<feature type="region of interest" description="Disordered" evidence="11">
    <location>
        <begin position="844"/>
        <end position="871"/>
    </location>
</feature>
<evidence type="ECO:0000259" key="13">
    <source>
        <dbReference type="SMART" id="SM00739"/>
    </source>
</evidence>
<evidence type="ECO:0000256" key="1">
    <source>
        <dbReference type="ARBA" id="ARBA00004123"/>
    </source>
</evidence>
<dbReference type="InterPro" id="IPR036735">
    <property type="entry name" value="NGN_dom_sf"/>
</dbReference>
<dbReference type="Pfam" id="PF12815">
    <property type="entry name" value="CTD"/>
    <property type="match status" value="1"/>
</dbReference>
<sequence>MDGNVGNATPSEEKYSSGENVEEEINKKSSPDVPAENGTAHHSSGNSEEQGDVSDDQEHKEDVDEEPNVERKEQNVAVNDEAEEDEAEEEEDDDDELEDEEEEEEEEEEAAGGRRKRARHERRNQFLDIEAEVDEDEEELDDEEDEIGREDGFIEEEVGGADYVADDRRHRELDRQRQELQSVDAERLAEEYREKYGRSQTLISDTSNVPQRLLLPSVNDPNVWAIRCKAGKEKDVVFTIMRKAMDLQYTSMPLEIISAFQRDSLVGYVYVEARKQSHVLAALNGILNVYTNNMILVPIKEMPDLLKVQKQTVELLPGAYVRIKRGKYAGDLAQVDNLSENGLTARVRIIPRVDYSNSLKRSKSITRPQARLFNESEAYKSNPTKFYRRGPRTFVFNNEEFEDGFLVKDIRISSLVTEGVNPTLDEVSKFSPSNEDLDLSSLALSVKNDHAEFKVGDIVEVFVGEQAGVGGVVETVHGTVVTIVSNDGLRLDVPSRGLRKRFRHGDYVKVIAGKYKDDTGMVVRISKDEVTFLSDTMMTELTVFSRDLGEAGSAQAINSAYDLHDLVQLDVNTVGCVFSVERDTYRVVDQHGGVRTAKASQITMRHSNRRGVATDRNGTEIRVGDKVKEVGGENKEGTILHIYRAFVFLHNRELMENNGVFVARSRNVATVAAKGARISTDLTKMNPAVNSGPSLPPVANIKRTIGRDKAIGATVRIRKGPMKGLLGVIKDTTDANARVELHTGNKIVPVPKENLLYTTKTGDLITYTEFIERSRGIRPGSIGNVDGPSVPSWAQGARTPAYGTQGWQSGGKTPAWNSGAKTPAWNAGGRTPAWNSGNKTPAWNAGSKTPAWNSGSKTPAWNAGSKTPAWNSGAKTPAWNVGGKTPSWNASGPTNATAQAPMYGGFSETTWDTDDNNGSWAAPTPGGWAAPTPGGWNEDEGNSPNYVPPSP</sequence>
<feature type="compositionally biased region" description="Basic residues" evidence="11">
    <location>
        <begin position="113"/>
        <end position="122"/>
    </location>
</feature>
<evidence type="ECO:0000256" key="11">
    <source>
        <dbReference type="SAM" id="MobiDB-lite"/>
    </source>
</evidence>
<dbReference type="SUPFAM" id="SSF50104">
    <property type="entry name" value="Translation proteins SH3-like domain"/>
    <property type="match status" value="1"/>
</dbReference>
<dbReference type="InterPro" id="IPR005100">
    <property type="entry name" value="NGN-domain"/>
</dbReference>
<evidence type="ECO:0000256" key="9">
    <source>
        <dbReference type="ARBA" id="ARBA00029865"/>
    </source>
</evidence>
<dbReference type="InterPro" id="IPR014722">
    <property type="entry name" value="Rib_uL2_dom2"/>
</dbReference>
<feature type="compositionally biased region" description="Low complexity" evidence="11">
    <location>
        <begin position="920"/>
        <end position="936"/>
    </location>
</feature>
<dbReference type="InterPro" id="IPR057936">
    <property type="entry name" value="KOWx_Spt5"/>
</dbReference>
<dbReference type="InterPro" id="IPR041973">
    <property type="entry name" value="KOW_Spt5_1"/>
</dbReference>
<dbReference type="GeneID" id="25031143"/>
<comment type="subcellular location">
    <subcellularLocation>
        <location evidence="1">Nucleus</location>
    </subcellularLocation>
</comment>
<evidence type="ECO:0000313" key="15">
    <source>
        <dbReference type="EMBL" id="EPX74683.1"/>
    </source>
</evidence>
<dbReference type="GO" id="GO:0006357">
    <property type="term" value="P:regulation of transcription by RNA polymerase II"/>
    <property type="evidence" value="ECO:0007669"/>
    <property type="project" value="InterPro"/>
</dbReference>
<keyword evidence="6" id="KW-0539">Nucleus</keyword>
<evidence type="ECO:0000256" key="6">
    <source>
        <dbReference type="ARBA" id="ARBA00023242"/>
    </source>
</evidence>
<feature type="compositionally biased region" description="Basic and acidic residues" evidence="11">
    <location>
        <begin position="56"/>
        <end position="74"/>
    </location>
</feature>
<dbReference type="Pfam" id="PF23037">
    <property type="entry name" value="KOWx_SPT5"/>
    <property type="match status" value="1"/>
</dbReference>
<dbReference type="CDD" id="cd06082">
    <property type="entry name" value="KOW_Spt5_2"/>
    <property type="match status" value="1"/>
</dbReference>
<dbReference type="OMA" id="YPVGYMN"/>
<dbReference type="Pfam" id="PF23291">
    <property type="entry name" value="KOW4_SPT5"/>
    <property type="match status" value="1"/>
</dbReference>
<dbReference type="Gene3D" id="2.30.30.30">
    <property type="match status" value="3"/>
</dbReference>
<dbReference type="OrthoDB" id="28901at2759"/>
<feature type="region of interest" description="Disordered" evidence="11">
    <location>
        <begin position="907"/>
        <end position="951"/>
    </location>
</feature>
<dbReference type="InterPro" id="IPR039385">
    <property type="entry name" value="NGN_Euk"/>
</dbReference>
<evidence type="ECO:0000256" key="4">
    <source>
        <dbReference type="ARBA" id="ARBA00021370"/>
    </source>
</evidence>
<keyword evidence="15" id="KW-0251">Elongation factor</keyword>
<dbReference type="FunFam" id="2.30.30.30:FF:000018">
    <property type="entry name" value="Transcription elongation factor SPT5"/>
    <property type="match status" value="1"/>
</dbReference>
<dbReference type="GO" id="GO:0000785">
    <property type="term" value="C:chromatin"/>
    <property type="evidence" value="ECO:0007669"/>
    <property type="project" value="UniProtKB-ARBA"/>
</dbReference>
<dbReference type="GO" id="GO:0003729">
    <property type="term" value="F:mRNA binding"/>
    <property type="evidence" value="ECO:0007669"/>
    <property type="project" value="TreeGrafter"/>
</dbReference>
<dbReference type="Pfam" id="PF23042">
    <property type="entry name" value="KOW1_SPT5"/>
    <property type="match status" value="1"/>
</dbReference>
<dbReference type="Pfam" id="PF23284">
    <property type="entry name" value="KOW2_Spt5"/>
    <property type="match status" value="1"/>
</dbReference>
<comment type="similarity">
    <text evidence="2">Belongs to the SPT5 family.</text>
</comment>
<dbReference type="CDD" id="cd06084">
    <property type="entry name" value="KOW_Spt5_4"/>
    <property type="match status" value="1"/>
</dbReference>
<dbReference type="PANTHER" id="PTHR11125:SF7">
    <property type="entry name" value="TRANSCRIPTION ELONGATION FACTOR SPT5"/>
    <property type="match status" value="1"/>
</dbReference>
<keyword evidence="5" id="KW-0804">Transcription</keyword>
<comment type="function">
    <text evidence="7">The SPT4-SPT5 complex mediates both activation and inhibition of transcription elongation, and plays a role in pre-mRNA processing. This complex seems to be important for the stability of the RNA polymerase II elongation machinery on the chromatin template but not for the inherent ability of this machinery to translocate down the gene.</text>
</comment>
<dbReference type="CDD" id="cd09888">
    <property type="entry name" value="NGN_Euk"/>
    <property type="match status" value="1"/>
</dbReference>
<dbReference type="SMART" id="SM00738">
    <property type="entry name" value="NGN"/>
    <property type="match status" value="1"/>
</dbReference>
<organism evidence="15 16">
    <name type="scientific">Schizosaccharomyces octosporus (strain yFS286)</name>
    <name type="common">Fission yeast</name>
    <name type="synonym">Octosporomyces octosporus</name>
    <dbReference type="NCBI Taxonomy" id="483514"/>
    <lineage>
        <taxon>Eukaryota</taxon>
        <taxon>Fungi</taxon>
        <taxon>Dikarya</taxon>
        <taxon>Ascomycota</taxon>
        <taxon>Taphrinomycotina</taxon>
        <taxon>Schizosaccharomycetes</taxon>
        <taxon>Schizosaccharomycetales</taxon>
        <taxon>Schizosaccharomycetaceae</taxon>
        <taxon>Schizosaccharomyces</taxon>
    </lineage>
</organism>
<evidence type="ECO:0000256" key="8">
    <source>
        <dbReference type="ARBA" id="ARBA00025870"/>
    </source>
</evidence>
<dbReference type="HOGENOM" id="CLU_003537_1_1_1"/>
<dbReference type="Proteomes" id="UP000016088">
    <property type="component" value="Unassembled WGS sequence"/>
</dbReference>
<feature type="compositionally biased region" description="Acidic residues" evidence="11">
    <location>
        <begin position="80"/>
        <end position="110"/>
    </location>
</feature>
<dbReference type="PANTHER" id="PTHR11125">
    <property type="entry name" value="SUPPRESSOR OF TY 5"/>
    <property type="match status" value="1"/>
</dbReference>
<feature type="domain" description="KOW" evidence="13">
    <location>
        <begin position="452"/>
        <end position="479"/>
    </location>
</feature>
<feature type="domain" description="KOW" evidence="13">
    <location>
        <begin position="620"/>
        <end position="645"/>
    </location>
</feature>
<gene>
    <name evidence="15" type="ORF">SOCG_02165</name>
</gene>
<evidence type="ECO:0000259" key="14">
    <source>
        <dbReference type="SMART" id="SM01104"/>
    </source>
</evidence>
<dbReference type="InterPro" id="IPR005824">
    <property type="entry name" value="KOW"/>
</dbReference>
<evidence type="ECO:0000256" key="10">
    <source>
        <dbReference type="ARBA" id="ARBA00031006"/>
    </source>
</evidence>
<comment type="subunit">
    <text evidence="8">Component of the SPT4-SPT5 complex. Interacts with RNA polymerase II.</text>
</comment>
<dbReference type="InterPro" id="IPR008991">
    <property type="entry name" value="Translation_prot_SH3-like_sf"/>
</dbReference>
<dbReference type="Pfam" id="PF00467">
    <property type="entry name" value="KOW"/>
    <property type="match status" value="1"/>
</dbReference>
<evidence type="ECO:0000256" key="2">
    <source>
        <dbReference type="ARBA" id="ARBA00006956"/>
    </source>
</evidence>
<dbReference type="RefSeq" id="XP_013016113.1">
    <property type="nucleotide sequence ID" value="XM_013160659.1"/>
</dbReference>
<accession>S9Q4X6</accession>
<evidence type="ECO:0000256" key="3">
    <source>
        <dbReference type="ARBA" id="ARBA00020181"/>
    </source>
</evidence>
<dbReference type="InterPro" id="IPR041977">
    <property type="entry name" value="KOW_Spt5_4"/>
</dbReference>
<dbReference type="SMART" id="SM01104">
    <property type="entry name" value="CTD"/>
    <property type="match status" value="1"/>
</dbReference>
<feature type="compositionally biased region" description="Acidic residues" evidence="11">
    <location>
        <begin position="129"/>
        <end position="152"/>
    </location>
</feature>
<evidence type="ECO:0000259" key="12">
    <source>
        <dbReference type="SMART" id="SM00738"/>
    </source>
</evidence>
<dbReference type="GO" id="GO:0032784">
    <property type="term" value="P:regulation of DNA-templated transcription elongation"/>
    <property type="evidence" value="ECO:0007669"/>
    <property type="project" value="InterPro"/>
</dbReference>
<keyword evidence="16" id="KW-1185">Reference proteome</keyword>
<reference evidence="15 16" key="1">
    <citation type="journal article" date="2011" name="Science">
        <title>Comparative functional genomics of the fission yeasts.</title>
        <authorList>
            <person name="Rhind N."/>
            <person name="Chen Z."/>
            <person name="Yassour M."/>
            <person name="Thompson D.A."/>
            <person name="Haas B.J."/>
            <person name="Habib N."/>
            <person name="Wapinski I."/>
            <person name="Roy S."/>
            <person name="Lin M.F."/>
            <person name="Heiman D.I."/>
            <person name="Young S.K."/>
            <person name="Furuya K."/>
            <person name="Guo Y."/>
            <person name="Pidoux A."/>
            <person name="Chen H.M."/>
            <person name="Robbertse B."/>
            <person name="Goldberg J.M."/>
            <person name="Aoki K."/>
            <person name="Bayne E.H."/>
            <person name="Berlin A.M."/>
            <person name="Desjardins C.A."/>
            <person name="Dobbs E."/>
            <person name="Dukaj L."/>
            <person name="Fan L."/>
            <person name="FitzGerald M.G."/>
            <person name="French C."/>
            <person name="Gujja S."/>
            <person name="Hansen K."/>
            <person name="Keifenheim D."/>
            <person name="Levin J.Z."/>
            <person name="Mosher R.A."/>
            <person name="Mueller C.A."/>
            <person name="Pfiffner J."/>
            <person name="Priest M."/>
            <person name="Russ C."/>
            <person name="Smialowska A."/>
            <person name="Swoboda P."/>
            <person name="Sykes S.M."/>
            <person name="Vaughn M."/>
            <person name="Vengrova S."/>
            <person name="Yoder R."/>
            <person name="Zeng Q."/>
            <person name="Allshire R."/>
            <person name="Baulcombe D."/>
            <person name="Birren B.W."/>
            <person name="Brown W."/>
            <person name="Ekwall K."/>
            <person name="Kellis M."/>
            <person name="Leatherwood J."/>
            <person name="Levin H."/>
            <person name="Margalit H."/>
            <person name="Martienssen R."/>
            <person name="Nieduszynski C.A."/>
            <person name="Spatafora J.W."/>
            <person name="Friedman N."/>
            <person name="Dalgaard J.Z."/>
            <person name="Baumann P."/>
            <person name="Niki H."/>
            <person name="Regev A."/>
            <person name="Nusbaum C."/>
        </authorList>
    </citation>
    <scope>NUCLEOTIDE SEQUENCE [LARGE SCALE GENOMIC DNA]</scope>
    <source>
        <strain evidence="16">yFS286</strain>
    </source>
</reference>
<keyword evidence="15" id="KW-0648">Protein biosynthesis</keyword>
<protein>
    <recommendedName>
        <fullName evidence="3">Transcription elongation factor SPT5</fullName>
    </recommendedName>
    <alternativeName>
        <fullName evidence="9 10">Chromatin Elongation factor SPT5</fullName>
    </alternativeName>
    <alternativeName>
        <fullName evidence="4">Transcription elongation factor spt5</fullName>
    </alternativeName>
</protein>
<feature type="domain" description="KOW" evidence="13">
    <location>
        <begin position="501"/>
        <end position="528"/>
    </location>
</feature>
<dbReference type="InterPro" id="IPR006645">
    <property type="entry name" value="NGN-like_dom"/>
</dbReference>
<dbReference type="CDD" id="cd06083">
    <property type="entry name" value="KOW_Spt5_3"/>
    <property type="match status" value="1"/>
</dbReference>
<dbReference type="InterPro" id="IPR022581">
    <property type="entry name" value="Spt5_N"/>
</dbReference>
<dbReference type="Gene3D" id="3.30.70.940">
    <property type="entry name" value="NusG, N-terminal domain"/>
    <property type="match status" value="1"/>
</dbReference>
<dbReference type="GO" id="GO:0003711">
    <property type="term" value="F:transcription elongation factor activity"/>
    <property type="evidence" value="ECO:0007669"/>
    <property type="project" value="EnsemblFungi"/>
</dbReference>
<dbReference type="CDD" id="cd06081">
    <property type="entry name" value="KOW_Spt5_1"/>
    <property type="match status" value="1"/>
</dbReference>
<dbReference type="InterPro" id="IPR024945">
    <property type="entry name" value="Spt5_C_dom"/>
</dbReference>
<dbReference type="PIRSF" id="PIRSF036945">
    <property type="entry name" value="Spt5"/>
    <property type="match status" value="1"/>
</dbReference>
<dbReference type="FunFam" id="3.30.70.940:FF:000005">
    <property type="entry name" value="Transcription elongation factor SPT5"/>
    <property type="match status" value="1"/>
</dbReference>
<dbReference type="GO" id="GO:0006368">
    <property type="term" value="P:transcription elongation by RNA polymerase II"/>
    <property type="evidence" value="ECO:0007669"/>
    <property type="project" value="EnsemblFungi"/>
</dbReference>
<dbReference type="eggNOG" id="KOG1999">
    <property type="taxonomic scope" value="Eukaryota"/>
</dbReference>
<dbReference type="AlphaFoldDB" id="S9Q4X6"/>
<dbReference type="SMART" id="SM00739">
    <property type="entry name" value="KOW"/>
    <property type="match status" value="5"/>
</dbReference>
<dbReference type="GO" id="GO:0003746">
    <property type="term" value="F:translation elongation factor activity"/>
    <property type="evidence" value="ECO:0007669"/>
    <property type="project" value="UniProtKB-KW"/>
</dbReference>
<feature type="domain" description="KOW" evidence="13">
    <location>
        <begin position="708"/>
        <end position="735"/>
    </location>
</feature>
<evidence type="ECO:0000313" key="16">
    <source>
        <dbReference type="Proteomes" id="UP000016088"/>
    </source>
</evidence>
<proteinExistence type="inferred from homology"/>
<feature type="domain" description="NusG-like N-terminal" evidence="12">
    <location>
        <begin position="220"/>
        <end position="309"/>
    </location>
</feature>
<dbReference type="GO" id="GO:0032044">
    <property type="term" value="C:DSIF complex"/>
    <property type="evidence" value="ECO:0007669"/>
    <property type="project" value="EnsemblFungi"/>
</dbReference>
<dbReference type="VEuPathDB" id="FungiDB:SOCG_02165"/>
<dbReference type="CDD" id="cd06085">
    <property type="entry name" value="KOW_Spt5_5"/>
    <property type="match status" value="1"/>
</dbReference>
<dbReference type="InterPro" id="IPR041975">
    <property type="entry name" value="KOW_Spt5_2"/>
</dbReference>
<name>S9Q4X6_SCHOY</name>
<feature type="region of interest" description="Disordered" evidence="11">
    <location>
        <begin position="1"/>
        <end position="152"/>
    </location>
</feature>
<dbReference type="Pfam" id="PF03439">
    <property type="entry name" value="Spt5-NGN"/>
    <property type="match status" value="1"/>
</dbReference>
<evidence type="ECO:0000256" key="7">
    <source>
        <dbReference type="ARBA" id="ARBA00024691"/>
    </source>
</evidence>
<dbReference type="InterPro" id="IPR017071">
    <property type="entry name" value="TF_Spt5_eukaryote"/>
</dbReference>
<dbReference type="Pfam" id="PF11942">
    <property type="entry name" value="Spt5_N"/>
    <property type="match status" value="1"/>
</dbReference>
<dbReference type="InterPro" id="IPR041978">
    <property type="entry name" value="KOW_Spt5_5"/>
</dbReference>
<dbReference type="Pfam" id="PF23290">
    <property type="entry name" value="KOW5_SPT5"/>
    <property type="match status" value="1"/>
</dbReference>
<feature type="compositionally biased region" description="Polar residues" evidence="11">
    <location>
        <begin position="1"/>
        <end position="10"/>
    </location>
</feature>
<feature type="domain" description="KOW" evidence="13">
    <location>
        <begin position="314"/>
        <end position="341"/>
    </location>
</feature>
<feature type="domain" description="Spt5 C-terminal" evidence="14">
    <location>
        <begin position="828"/>
        <end position="951"/>
    </location>
</feature>
<dbReference type="EMBL" id="KE503206">
    <property type="protein sequence ID" value="EPX74683.1"/>
    <property type="molecule type" value="Genomic_DNA"/>
</dbReference>
<evidence type="ECO:0000256" key="5">
    <source>
        <dbReference type="ARBA" id="ARBA00023163"/>
    </source>
</evidence>